<dbReference type="Pfam" id="PF04457">
    <property type="entry name" value="MJ1316"/>
    <property type="match status" value="1"/>
</dbReference>
<comment type="caution">
    <text evidence="2">The sequence shown here is derived from an EMBL/GenBank/DDBJ whole genome shotgun (WGS) entry which is preliminary data.</text>
</comment>
<evidence type="ECO:0000313" key="3">
    <source>
        <dbReference type="EMBL" id="HGU64617.1"/>
    </source>
</evidence>
<evidence type="ECO:0000259" key="1">
    <source>
        <dbReference type="Pfam" id="PF04457"/>
    </source>
</evidence>
<gene>
    <name evidence="3" type="ORF">ENT92_00140</name>
    <name evidence="2" type="ORF">ENU14_05285</name>
</gene>
<name>A0A7C4DBA2_STAMA</name>
<proteinExistence type="predicted"/>
<protein>
    <submittedName>
        <fullName evidence="2">DUF504 domain-containing protein</fullName>
    </submittedName>
</protein>
<sequence>MTGKKRGEIENWLKKVFFHGPRNEYVVYIRFRTNSGLEYRAIPVELIDDIRDGYIVIGDDKIPYHRVVFIKKKNGSVVYSRLSSGELDPST</sequence>
<organism evidence="2">
    <name type="scientific">Staphylothermus marinus</name>
    <dbReference type="NCBI Taxonomy" id="2280"/>
    <lineage>
        <taxon>Archaea</taxon>
        <taxon>Thermoproteota</taxon>
        <taxon>Thermoprotei</taxon>
        <taxon>Desulfurococcales</taxon>
        <taxon>Desulfurococcaceae</taxon>
        <taxon>Staphylothermus</taxon>
    </lineage>
</organism>
<reference evidence="2" key="1">
    <citation type="journal article" date="2020" name="mSystems">
        <title>Genome- and Community-Level Interaction Insights into Carbon Utilization and Element Cycling Functions of Hydrothermarchaeota in Hydrothermal Sediment.</title>
        <authorList>
            <person name="Zhou Z."/>
            <person name="Liu Y."/>
            <person name="Xu W."/>
            <person name="Pan J."/>
            <person name="Luo Z.H."/>
            <person name="Li M."/>
        </authorList>
    </citation>
    <scope>NUCLEOTIDE SEQUENCE [LARGE SCALE GENOMIC DNA]</scope>
    <source>
        <strain evidence="3">SpSt-622</strain>
        <strain evidence="2">SpSt-642</strain>
    </source>
</reference>
<dbReference type="EMBL" id="DTAN01000007">
    <property type="protein sequence ID" value="HGU64617.1"/>
    <property type="molecule type" value="Genomic_DNA"/>
</dbReference>
<dbReference type="AlphaFoldDB" id="A0A7C4DBA2"/>
<dbReference type="InterPro" id="IPR040459">
    <property type="entry name" value="MJ1316"/>
</dbReference>
<feature type="domain" description="MJ1316 RNA cyclic group end recognition" evidence="1">
    <location>
        <begin position="22"/>
        <end position="81"/>
    </location>
</feature>
<dbReference type="EMBL" id="DTBJ01000042">
    <property type="protein sequence ID" value="HGM58977.1"/>
    <property type="molecule type" value="Genomic_DNA"/>
</dbReference>
<accession>A0A7C4DBA2</accession>
<evidence type="ECO:0000313" key="2">
    <source>
        <dbReference type="EMBL" id="HGM58977.1"/>
    </source>
</evidence>